<feature type="compositionally biased region" description="Polar residues" evidence="12">
    <location>
        <begin position="25"/>
        <end position="40"/>
    </location>
</feature>
<evidence type="ECO:0000256" key="8">
    <source>
        <dbReference type="PIRSR" id="PIRSR628651-50"/>
    </source>
</evidence>
<dbReference type="GO" id="GO:0033698">
    <property type="term" value="C:Rpd3L complex"/>
    <property type="evidence" value="ECO:0007669"/>
    <property type="project" value="TreeGrafter"/>
</dbReference>
<dbReference type="PANTHER" id="PTHR10333">
    <property type="entry name" value="INHIBITOR OF GROWTH PROTEIN"/>
    <property type="match status" value="1"/>
</dbReference>
<feature type="compositionally biased region" description="Low complexity" evidence="12">
    <location>
        <begin position="526"/>
        <end position="535"/>
    </location>
</feature>
<dbReference type="STRING" id="1408163.A0A0F4YTZ7"/>
<feature type="compositionally biased region" description="Low complexity" evidence="12">
    <location>
        <begin position="1"/>
        <end position="18"/>
    </location>
</feature>
<dbReference type="InterPro" id="IPR028651">
    <property type="entry name" value="ING_fam"/>
</dbReference>
<dbReference type="GO" id="GO:0006355">
    <property type="term" value="P:regulation of DNA-templated transcription"/>
    <property type="evidence" value="ECO:0007669"/>
    <property type="project" value="TreeGrafter"/>
</dbReference>
<feature type="compositionally biased region" description="Basic and acidic residues" evidence="12">
    <location>
        <begin position="270"/>
        <end position="280"/>
    </location>
</feature>
<reference evidence="14 15" key="1">
    <citation type="submission" date="2015-04" db="EMBL/GenBank/DDBJ databases">
        <authorList>
            <person name="Heijne W.H."/>
            <person name="Fedorova N.D."/>
            <person name="Nierman W.C."/>
            <person name="Vollebregt A.W."/>
            <person name="Zhao Z."/>
            <person name="Wu L."/>
            <person name="Kumar M."/>
            <person name="Stam H."/>
            <person name="van den Berg M.A."/>
            <person name="Pel H.J."/>
        </authorList>
    </citation>
    <scope>NUCLEOTIDE SEQUENCE [LARGE SCALE GENOMIC DNA]</scope>
    <source>
        <strain evidence="14 15">CBS 393.64</strain>
    </source>
</reference>
<sequence>MASTSNNTSSTASSSQAQGVRHSVRQQTRTNPSRTSKTAARSFSSLYGQPSNDAPQTSNVPHGFYPALTHFTDAITALPREFRRHNSLLKEVDAKAWALEENLYHLLTIAADSEPVPCPPNPAPIVDGVIRDYALPPDAPVESQESKNRRLLFDRIRRTLSDLMMTADEKNHVITNANDELDHQLYRLDSIFPYIAGEISEESRLGSLNHWAYSNRSNAKTSGSTANERPRREAASNNTAHLVQAIHEAEAASRSEARREAVLARKQRRNHGESDFDETRAGGARKGAVAKTDAVAVSTAAPAKRRKVEKPQPAPTGAALERSLSGVNSAGRATSKDAAGSDAKRRARAPNTASTAGRKRNNTVTSNAGSPSAVSSPVVGTFNPPRNATSPGPNAPSRPQSSRAQQNTNQATNARQRPPSSASNRVNNSSTFPGPGSAFVVGSFSSNAAPIADKSTDSKANNTKEGSIKEGTPQAASGDGNHNETESANTDTKVPVATVRDDPSEEKIVDESQAMETAAAGGGSTSKGRSSKNSTPVLSTVEPQQSRSRPSRNNNDSAPAKRSHKKSGSISAAQAAAAATEDEESSREGDDEDDEGEPRYCYCNEISFGEMVACDNDACPREWFHLSCVGLTKPPGKNVKWYCNECKENMKRGRSNGGR</sequence>
<dbReference type="GO" id="GO:0006325">
    <property type="term" value="P:chromatin organization"/>
    <property type="evidence" value="ECO:0007669"/>
    <property type="project" value="UniProtKB-KW"/>
</dbReference>
<dbReference type="InterPro" id="IPR013083">
    <property type="entry name" value="Znf_RING/FYVE/PHD"/>
</dbReference>
<gene>
    <name evidence="14" type="ORF">T310_4268</name>
</gene>
<evidence type="ECO:0000313" key="14">
    <source>
        <dbReference type="EMBL" id="KKA21747.1"/>
    </source>
</evidence>
<feature type="binding site" evidence="9">
    <location>
        <position position="614"/>
    </location>
    <ligand>
        <name>Zn(2+)</name>
        <dbReference type="ChEBI" id="CHEBI:29105"/>
        <label>2</label>
    </ligand>
</feature>
<dbReference type="PROSITE" id="PS50016">
    <property type="entry name" value="ZF_PHD_2"/>
    <property type="match status" value="1"/>
</dbReference>
<feature type="site" description="Histone H3K4me3 binding" evidence="8">
    <location>
        <position position="615"/>
    </location>
</feature>
<feature type="binding site" evidence="9">
    <location>
        <position position="646"/>
    </location>
    <ligand>
        <name>Zn(2+)</name>
        <dbReference type="ChEBI" id="CHEBI:29105"/>
        <label>2</label>
    </ligand>
</feature>
<dbReference type="InterPro" id="IPR019787">
    <property type="entry name" value="Znf_PHD-finger"/>
</dbReference>
<protein>
    <recommendedName>
        <fullName evidence="11">Chromatin modification-related protein</fullName>
    </recommendedName>
</protein>
<evidence type="ECO:0000313" key="15">
    <source>
        <dbReference type="Proteomes" id="UP000053958"/>
    </source>
</evidence>
<comment type="function">
    <text evidence="11">Component of an histone acetyltransferase complex.</text>
</comment>
<evidence type="ECO:0000256" key="6">
    <source>
        <dbReference type="ARBA" id="ARBA00022853"/>
    </source>
</evidence>
<keyword evidence="15" id="KW-1185">Reference proteome</keyword>
<dbReference type="Pfam" id="PF12998">
    <property type="entry name" value="ING"/>
    <property type="match status" value="1"/>
</dbReference>
<dbReference type="GeneID" id="25316616"/>
<evidence type="ECO:0000256" key="7">
    <source>
        <dbReference type="ARBA" id="ARBA00023242"/>
    </source>
</evidence>
<feature type="binding site" evidence="9">
    <location>
        <position position="625"/>
    </location>
    <ligand>
        <name>Zn(2+)</name>
        <dbReference type="ChEBI" id="CHEBI:29105"/>
        <label>1</label>
    </ligand>
</feature>
<feature type="binding site" evidence="9">
    <location>
        <position position="628"/>
    </location>
    <ligand>
        <name>Zn(2+)</name>
        <dbReference type="ChEBI" id="CHEBI:29105"/>
        <label>1</label>
    </ligand>
</feature>
<organism evidence="14 15">
    <name type="scientific">Rasamsonia emersonii (strain ATCC 16479 / CBS 393.64 / IMI 116815)</name>
    <dbReference type="NCBI Taxonomy" id="1408163"/>
    <lineage>
        <taxon>Eukaryota</taxon>
        <taxon>Fungi</taxon>
        <taxon>Dikarya</taxon>
        <taxon>Ascomycota</taxon>
        <taxon>Pezizomycotina</taxon>
        <taxon>Eurotiomycetes</taxon>
        <taxon>Eurotiomycetidae</taxon>
        <taxon>Eurotiales</taxon>
        <taxon>Trichocomaceae</taxon>
        <taxon>Rasamsonia</taxon>
    </lineage>
</organism>
<comment type="subunit">
    <text evidence="11">Component of an histone acetyltransferase complex. Interacts with H3K4me3 and to a lesser extent with H3K4me2.</text>
</comment>
<dbReference type="Gene3D" id="6.10.140.1740">
    <property type="match status" value="1"/>
</dbReference>
<evidence type="ECO:0000256" key="11">
    <source>
        <dbReference type="RuleBase" id="RU361213"/>
    </source>
</evidence>
<feature type="compositionally biased region" description="Low complexity" evidence="12">
    <location>
        <begin position="403"/>
        <end position="417"/>
    </location>
</feature>
<dbReference type="OrthoDB" id="4173905at2759"/>
<feature type="binding site" evidence="9">
    <location>
        <position position="603"/>
    </location>
    <ligand>
        <name>Zn(2+)</name>
        <dbReference type="ChEBI" id="CHEBI:29105"/>
        <label>1</label>
    </ligand>
</feature>
<feature type="compositionally biased region" description="Low complexity" evidence="12">
    <location>
        <begin position="543"/>
        <end position="555"/>
    </location>
</feature>
<feature type="region of interest" description="Disordered" evidence="12">
    <location>
        <begin position="249"/>
        <end position="596"/>
    </location>
</feature>
<keyword evidence="4 10" id="KW-0863">Zinc-finger</keyword>
<feature type="compositionally biased region" description="Acidic residues" evidence="12">
    <location>
        <begin position="580"/>
        <end position="596"/>
    </location>
</feature>
<dbReference type="EMBL" id="LASV01000171">
    <property type="protein sequence ID" value="KKA21747.1"/>
    <property type="molecule type" value="Genomic_DNA"/>
</dbReference>
<evidence type="ECO:0000256" key="5">
    <source>
        <dbReference type="ARBA" id="ARBA00022833"/>
    </source>
</evidence>
<feature type="binding site" evidence="9">
    <location>
        <position position="643"/>
    </location>
    <ligand>
        <name>Zn(2+)</name>
        <dbReference type="ChEBI" id="CHEBI:29105"/>
        <label>2</label>
    </ligand>
</feature>
<dbReference type="SMART" id="SM01408">
    <property type="entry name" value="ING"/>
    <property type="match status" value="1"/>
</dbReference>
<keyword evidence="5 9" id="KW-0862">Zinc</keyword>
<comment type="subcellular location">
    <subcellularLocation>
        <location evidence="1 11">Nucleus</location>
    </subcellularLocation>
</comment>
<feature type="region of interest" description="Disordered" evidence="12">
    <location>
        <begin position="215"/>
        <end position="237"/>
    </location>
</feature>
<feature type="compositionally biased region" description="Low complexity" evidence="12">
    <location>
        <begin position="368"/>
        <end position="380"/>
    </location>
</feature>
<comment type="domain">
    <text evidence="11">The PHD-type zinc finger mediates the binding to H3K4me3.</text>
</comment>
<evidence type="ECO:0000256" key="3">
    <source>
        <dbReference type="ARBA" id="ARBA00022723"/>
    </source>
</evidence>
<feature type="domain" description="PHD-type" evidence="13">
    <location>
        <begin position="598"/>
        <end position="649"/>
    </location>
</feature>
<dbReference type="CDD" id="cd15505">
    <property type="entry name" value="PHD_ING"/>
    <property type="match status" value="1"/>
</dbReference>
<feature type="site" description="Histone H3K4me3 binding" evidence="8">
    <location>
        <position position="623"/>
    </location>
</feature>
<feature type="compositionally biased region" description="Polar residues" evidence="12">
    <location>
        <begin position="215"/>
        <end position="227"/>
    </location>
</feature>
<comment type="caution">
    <text evidence="14">The sequence shown here is derived from an EMBL/GenBank/DDBJ whole genome shotgun (WGS) entry which is preliminary data.</text>
</comment>
<dbReference type="InterPro" id="IPR001965">
    <property type="entry name" value="Znf_PHD"/>
</dbReference>
<feature type="binding site" evidence="9">
    <location>
        <position position="601"/>
    </location>
    <ligand>
        <name>Zn(2+)</name>
        <dbReference type="ChEBI" id="CHEBI:29105"/>
        <label>1</label>
    </ligand>
</feature>
<keyword evidence="7 11" id="KW-0539">Nucleus</keyword>
<dbReference type="SMART" id="SM00249">
    <property type="entry name" value="PHD"/>
    <property type="match status" value="1"/>
</dbReference>
<name>A0A0F4YTZ7_RASE3</name>
<accession>A0A0F4YTZ7</accession>
<dbReference type="Gene3D" id="3.30.40.10">
    <property type="entry name" value="Zinc/RING finger domain, C3HC4 (zinc finger)"/>
    <property type="match status" value="1"/>
</dbReference>
<dbReference type="PANTHER" id="PTHR10333:SF42">
    <property type="entry name" value="INHIBITOR OF GROWTH PROTEIN 5"/>
    <property type="match status" value="1"/>
</dbReference>
<feature type="compositionally biased region" description="Polar residues" evidence="12">
    <location>
        <begin position="384"/>
        <end position="402"/>
    </location>
</feature>
<evidence type="ECO:0000256" key="1">
    <source>
        <dbReference type="ARBA" id="ARBA00004123"/>
    </source>
</evidence>
<dbReference type="GO" id="GO:0070210">
    <property type="term" value="C:Rpd3L-Expanded complex"/>
    <property type="evidence" value="ECO:0007669"/>
    <property type="project" value="TreeGrafter"/>
</dbReference>
<feature type="binding site" evidence="9">
    <location>
        <position position="619"/>
    </location>
    <ligand>
        <name>Zn(2+)</name>
        <dbReference type="ChEBI" id="CHEBI:29105"/>
        <label>2</label>
    </ligand>
</feature>
<feature type="compositionally biased region" description="Polar residues" evidence="12">
    <location>
        <begin position="418"/>
        <end position="432"/>
    </location>
</feature>
<dbReference type="InterPro" id="IPR011011">
    <property type="entry name" value="Znf_FYVE_PHD"/>
</dbReference>
<keyword evidence="3 9" id="KW-0479">Metal-binding</keyword>
<evidence type="ECO:0000256" key="2">
    <source>
        <dbReference type="ARBA" id="ARBA00010210"/>
    </source>
</evidence>
<keyword evidence="6 11" id="KW-0156">Chromatin regulator</keyword>
<proteinExistence type="inferred from homology"/>
<feature type="region of interest" description="Disordered" evidence="12">
    <location>
        <begin position="1"/>
        <end position="40"/>
    </location>
</feature>
<feature type="site" description="Histone H3K4me3 binding" evidence="8">
    <location>
        <position position="600"/>
    </location>
</feature>
<dbReference type="PROSITE" id="PS01359">
    <property type="entry name" value="ZF_PHD_1"/>
    <property type="match status" value="1"/>
</dbReference>
<evidence type="ECO:0000256" key="10">
    <source>
        <dbReference type="PROSITE-ProRule" id="PRU00146"/>
    </source>
</evidence>
<dbReference type="Proteomes" id="UP000053958">
    <property type="component" value="Unassembled WGS sequence"/>
</dbReference>
<dbReference type="InterPro" id="IPR024610">
    <property type="entry name" value="ING_N_histone-binding"/>
</dbReference>
<dbReference type="FunFam" id="3.30.40.10:FF:000177">
    <property type="entry name" value="PHD finger protein ING"/>
    <property type="match status" value="1"/>
</dbReference>
<feature type="compositionally biased region" description="Basic and acidic residues" evidence="12">
    <location>
        <begin position="249"/>
        <end position="263"/>
    </location>
</feature>
<dbReference type="SUPFAM" id="SSF57903">
    <property type="entry name" value="FYVE/PHD zinc finger"/>
    <property type="match status" value="1"/>
</dbReference>
<dbReference type="GO" id="GO:0008270">
    <property type="term" value="F:zinc ion binding"/>
    <property type="evidence" value="ECO:0007669"/>
    <property type="project" value="UniProtKB-KW"/>
</dbReference>
<evidence type="ECO:0000259" key="13">
    <source>
        <dbReference type="PROSITE" id="PS50016"/>
    </source>
</evidence>
<evidence type="ECO:0000256" key="12">
    <source>
        <dbReference type="SAM" id="MobiDB-lite"/>
    </source>
</evidence>
<evidence type="ECO:0000256" key="4">
    <source>
        <dbReference type="ARBA" id="ARBA00022771"/>
    </source>
</evidence>
<feature type="site" description="Histone H3K4me3 binding" evidence="8">
    <location>
        <position position="611"/>
    </location>
</feature>
<feature type="compositionally biased region" description="Basic and acidic residues" evidence="12">
    <location>
        <begin position="499"/>
        <end position="510"/>
    </location>
</feature>
<evidence type="ECO:0000256" key="9">
    <source>
        <dbReference type="PIRSR" id="PIRSR628651-51"/>
    </source>
</evidence>
<comment type="similarity">
    <text evidence="2 11">Belongs to the ING family.</text>
</comment>
<dbReference type="RefSeq" id="XP_013328359.1">
    <property type="nucleotide sequence ID" value="XM_013472905.1"/>
</dbReference>
<dbReference type="AlphaFoldDB" id="A0A0F4YTZ7"/>
<dbReference type="InterPro" id="IPR019786">
    <property type="entry name" value="Zinc_finger_PHD-type_CS"/>
</dbReference>